<dbReference type="PANTHER" id="PTHR47245:SF2">
    <property type="entry name" value="PEPTIDYL-PROLYL CIS-TRANS ISOMERASE HP_0175-RELATED"/>
    <property type="match status" value="1"/>
</dbReference>
<organism evidence="8 9">
    <name type="scientific">Sulfuriferula multivorans</name>
    <dbReference type="NCBI Taxonomy" id="1559896"/>
    <lineage>
        <taxon>Bacteria</taxon>
        <taxon>Pseudomonadati</taxon>
        <taxon>Pseudomonadota</taxon>
        <taxon>Betaproteobacteria</taxon>
        <taxon>Nitrosomonadales</taxon>
        <taxon>Sulfuricellaceae</taxon>
        <taxon>Sulfuriferula</taxon>
    </lineage>
</organism>
<evidence type="ECO:0000256" key="2">
    <source>
        <dbReference type="ARBA" id="ARBA00007656"/>
    </source>
</evidence>
<name>A0A401JBN5_9PROT</name>
<evidence type="ECO:0000256" key="1">
    <source>
        <dbReference type="ARBA" id="ARBA00000971"/>
    </source>
</evidence>
<dbReference type="InterPro" id="IPR000297">
    <property type="entry name" value="PPIase_PpiC"/>
</dbReference>
<dbReference type="Pfam" id="PF00639">
    <property type="entry name" value="Rotamase"/>
    <property type="match status" value="1"/>
</dbReference>
<feature type="domain" description="PpiC" evidence="7">
    <location>
        <begin position="109"/>
        <end position="209"/>
    </location>
</feature>
<dbReference type="InterPro" id="IPR050245">
    <property type="entry name" value="PrsA_foldase"/>
</dbReference>
<comment type="similarity">
    <text evidence="2">Belongs to the PpiC/parvulin rotamase family.</text>
</comment>
<dbReference type="PROSITE" id="PS50198">
    <property type="entry name" value="PPIC_PPIASE_2"/>
    <property type="match status" value="1"/>
</dbReference>
<accession>A0A401JBN5</accession>
<protein>
    <recommendedName>
        <fullName evidence="3">peptidylprolyl isomerase</fullName>
        <ecNumber evidence="3">5.2.1.8</ecNumber>
    </recommendedName>
</protein>
<comment type="catalytic activity">
    <reaction evidence="1">
        <text>[protein]-peptidylproline (omega=180) = [protein]-peptidylproline (omega=0)</text>
        <dbReference type="Rhea" id="RHEA:16237"/>
        <dbReference type="Rhea" id="RHEA-COMP:10747"/>
        <dbReference type="Rhea" id="RHEA-COMP:10748"/>
        <dbReference type="ChEBI" id="CHEBI:83833"/>
        <dbReference type="ChEBI" id="CHEBI:83834"/>
        <dbReference type="EC" id="5.2.1.8"/>
    </reaction>
</comment>
<dbReference type="SUPFAM" id="SSF54534">
    <property type="entry name" value="FKBP-like"/>
    <property type="match status" value="1"/>
</dbReference>
<evidence type="ECO:0000256" key="5">
    <source>
        <dbReference type="ARBA" id="ARBA00023235"/>
    </source>
</evidence>
<dbReference type="PROSITE" id="PS01096">
    <property type="entry name" value="PPIC_PPIASE_1"/>
    <property type="match status" value="1"/>
</dbReference>
<keyword evidence="4 6" id="KW-0697">Rotamase</keyword>
<dbReference type="InterPro" id="IPR046357">
    <property type="entry name" value="PPIase_dom_sf"/>
</dbReference>
<evidence type="ECO:0000256" key="6">
    <source>
        <dbReference type="PROSITE-ProRule" id="PRU00278"/>
    </source>
</evidence>
<keyword evidence="5 6" id="KW-0413">Isomerase</keyword>
<dbReference type="GO" id="GO:0003755">
    <property type="term" value="F:peptidyl-prolyl cis-trans isomerase activity"/>
    <property type="evidence" value="ECO:0007669"/>
    <property type="project" value="UniProtKB-KW"/>
</dbReference>
<evidence type="ECO:0000259" key="7">
    <source>
        <dbReference type="PROSITE" id="PS50198"/>
    </source>
</evidence>
<gene>
    <name evidence="8" type="ORF">SFMTTN_0775</name>
</gene>
<dbReference type="Gene3D" id="3.10.50.40">
    <property type="match status" value="1"/>
</dbReference>
<proteinExistence type="inferred from homology"/>
<dbReference type="EMBL" id="BGOW01000003">
    <property type="protein sequence ID" value="GBL44974.1"/>
    <property type="molecule type" value="Genomic_DNA"/>
</dbReference>
<evidence type="ECO:0000313" key="9">
    <source>
        <dbReference type="Proteomes" id="UP000286806"/>
    </source>
</evidence>
<dbReference type="OrthoDB" id="9769613at2"/>
<dbReference type="InterPro" id="IPR027304">
    <property type="entry name" value="Trigger_fact/SurA_dom_sf"/>
</dbReference>
<dbReference type="PANTHER" id="PTHR47245">
    <property type="entry name" value="PEPTIDYLPROLYL ISOMERASE"/>
    <property type="match status" value="1"/>
</dbReference>
<evidence type="ECO:0000256" key="4">
    <source>
        <dbReference type="ARBA" id="ARBA00023110"/>
    </source>
</evidence>
<keyword evidence="9" id="KW-1185">Reference proteome</keyword>
<dbReference type="EC" id="5.2.1.8" evidence="3"/>
<dbReference type="AlphaFoldDB" id="A0A401JBN5"/>
<evidence type="ECO:0000313" key="8">
    <source>
        <dbReference type="EMBL" id="GBL44974.1"/>
    </source>
</evidence>
<reference evidence="8 9" key="1">
    <citation type="journal article" date="2019" name="Front. Microbiol.">
        <title>Genomes of Neutrophilic Sulfur-Oxidizing Chemolithoautotrophs Representing 9 Proteobacterial Species From 8 Genera.</title>
        <authorList>
            <person name="Watanabe T."/>
            <person name="Kojima H."/>
            <person name="Umezawa K."/>
            <person name="Hori C."/>
            <person name="Takasuka T.E."/>
            <person name="Kato Y."/>
            <person name="Fukui M."/>
        </authorList>
    </citation>
    <scope>NUCLEOTIDE SEQUENCE [LARGE SCALE GENOMIC DNA]</scope>
    <source>
        <strain evidence="8 9">TTN</strain>
    </source>
</reference>
<sequence length="265" mass="29297">MGISVNDVEITDDAVERELPHHAGAPVPLKAAVEALVVREVLLQAARNKLAAEQDALRAREASQAEDAEALVEDALIERLIELEVTSPVPTDEECETYYRKNIGQFRTGDLVEASHILFQVTPNVPLDALRAKAQEVLQQALAQPEQFAELARTYSNCTSAEVGGSLGQLTKGQTVPEFERAIFSLEAGQIAPRLVESRFGLHIVRVERRAEGRTLPFEMIREKLAEYLTEQVRVRALRQYLKILVGQANIQGVELEGAQTPLVQ</sequence>
<dbReference type="SUPFAM" id="SSF109998">
    <property type="entry name" value="Triger factor/SurA peptide-binding domain-like"/>
    <property type="match status" value="1"/>
</dbReference>
<evidence type="ECO:0000256" key="3">
    <source>
        <dbReference type="ARBA" id="ARBA00013194"/>
    </source>
</evidence>
<dbReference type="RefSeq" id="WP_124703793.1">
    <property type="nucleotide sequence ID" value="NZ_BGOW01000003.1"/>
</dbReference>
<comment type="caution">
    <text evidence="8">The sequence shown here is derived from an EMBL/GenBank/DDBJ whole genome shotgun (WGS) entry which is preliminary data.</text>
</comment>
<dbReference type="InterPro" id="IPR023058">
    <property type="entry name" value="PPIase_PpiC_CS"/>
</dbReference>
<dbReference type="Proteomes" id="UP000286806">
    <property type="component" value="Unassembled WGS sequence"/>
</dbReference>